<evidence type="ECO:0000313" key="1">
    <source>
        <dbReference type="EMBL" id="GHI68371.1"/>
    </source>
</evidence>
<protein>
    <submittedName>
        <fullName evidence="1">Uncharacterized protein</fullName>
    </submittedName>
</protein>
<reference evidence="2" key="1">
    <citation type="submission" date="2023-07" db="EMBL/GenBank/DDBJ databases">
        <title>Whole genome shotgun sequence of Streptomyces nojiriensis NBRC 13794.</title>
        <authorList>
            <person name="Komaki H."/>
            <person name="Tamura T."/>
        </authorList>
    </citation>
    <scope>NUCLEOTIDE SEQUENCE [LARGE SCALE GENOMIC DNA]</scope>
    <source>
        <strain evidence="2">NBRC 13794</strain>
    </source>
</reference>
<dbReference type="Proteomes" id="UP000613974">
    <property type="component" value="Unassembled WGS sequence"/>
</dbReference>
<dbReference type="EMBL" id="BNEC01000003">
    <property type="protein sequence ID" value="GHI68371.1"/>
    <property type="molecule type" value="Genomic_DNA"/>
</dbReference>
<keyword evidence="2" id="KW-1185">Reference proteome</keyword>
<accession>A0ABQ3SJR6</accession>
<sequence length="46" mass="5213">MSGYHAWQTETLRYRTAPQVVPAAGPGCLDRILYTRHPDQPVPKPH</sequence>
<name>A0ABQ3SJR6_9ACTN</name>
<gene>
    <name evidence="1" type="ORF">Snoj_22890</name>
</gene>
<comment type="caution">
    <text evidence="1">The sequence shown here is derived from an EMBL/GenBank/DDBJ whole genome shotgun (WGS) entry which is preliminary data.</text>
</comment>
<proteinExistence type="predicted"/>
<evidence type="ECO:0000313" key="2">
    <source>
        <dbReference type="Proteomes" id="UP000613974"/>
    </source>
</evidence>
<organism evidence="1 2">
    <name type="scientific">Streptomyces nojiriensis</name>
    <dbReference type="NCBI Taxonomy" id="66374"/>
    <lineage>
        <taxon>Bacteria</taxon>
        <taxon>Bacillati</taxon>
        <taxon>Actinomycetota</taxon>
        <taxon>Actinomycetes</taxon>
        <taxon>Kitasatosporales</taxon>
        <taxon>Streptomycetaceae</taxon>
        <taxon>Streptomyces</taxon>
    </lineage>
</organism>